<dbReference type="CDD" id="cd00834">
    <property type="entry name" value="KAS_I_II"/>
    <property type="match status" value="1"/>
</dbReference>
<dbReference type="Proteomes" id="UP000297914">
    <property type="component" value="Unassembled WGS sequence"/>
</dbReference>
<evidence type="ECO:0000259" key="5">
    <source>
        <dbReference type="PROSITE" id="PS52004"/>
    </source>
</evidence>
<dbReference type="GO" id="GO:0006633">
    <property type="term" value="P:fatty acid biosynthetic process"/>
    <property type="evidence" value="ECO:0007669"/>
    <property type="project" value="UniProtKB-UniPathway"/>
</dbReference>
<dbReference type="NCBIfam" id="NF006587">
    <property type="entry name" value="PRK09116.1"/>
    <property type="match status" value="1"/>
</dbReference>
<dbReference type="InterPro" id="IPR016039">
    <property type="entry name" value="Thiolase-like"/>
</dbReference>
<evidence type="ECO:0000256" key="3">
    <source>
        <dbReference type="ARBA" id="ARBA00022679"/>
    </source>
</evidence>
<gene>
    <name evidence="6" type="ORF">DRM93_13315</name>
    <name evidence="7" type="ORF">DRM94_13315</name>
</gene>
<evidence type="ECO:0000256" key="4">
    <source>
        <dbReference type="RuleBase" id="RU003694"/>
    </source>
</evidence>
<protein>
    <submittedName>
        <fullName evidence="7">Beta-ketoacyl-ACP synthase</fullName>
    </submittedName>
</protein>
<dbReference type="InterPro" id="IPR020841">
    <property type="entry name" value="PKS_Beta-ketoAc_synthase_dom"/>
</dbReference>
<organism evidence="7 9">
    <name type="scientific">Aeromonas taiwanensis</name>
    <dbReference type="NCBI Taxonomy" id="633417"/>
    <lineage>
        <taxon>Bacteria</taxon>
        <taxon>Pseudomonadati</taxon>
        <taxon>Pseudomonadota</taxon>
        <taxon>Gammaproteobacteria</taxon>
        <taxon>Aeromonadales</taxon>
        <taxon>Aeromonadaceae</taxon>
        <taxon>Aeromonas</taxon>
    </lineage>
</organism>
<comment type="pathway">
    <text evidence="1">Lipid metabolism; fatty acid biosynthesis.</text>
</comment>
<dbReference type="PANTHER" id="PTHR11712">
    <property type="entry name" value="POLYKETIDE SYNTHASE-RELATED"/>
    <property type="match status" value="1"/>
</dbReference>
<dbReference type="GO" id="GO:0004315">
    <property type="term" value="F:3-oxoacyl-[acyl-carrier-protein] synthase activity"/>
    <property type="evidence" value="ECO:0007669"/>
    <property type="project" value="InterPro"/>
</dbReference>
<dbReference type="Proteomes" id="UP000297720">
    <property type="component" value="Unassembled WGS sequence"/>
</dbReference>
<evidence type="ECO:0000313" key="8">
    <source>
        <dbReference type="Proteomes" id="UP000297720"/>
    </source>
</evidence>
<name>A0A5F0K997_9GAMM</name>
<feature type="domain" description="Ketosynthase family 3 (KS3)" evidence="5">
    <location>
        <begin position="1"/>
        <end position="406"/>
    </location>
</feature>
<dbReference type="InterPro" id="IPR014031">
    <property type="entry name" value="Ketoacyl_synth_C"/>
</dbReference>
<keyword evidence="3 4" id="KW-0808">Transferase</keyword>
<dbReference type="AlphaFoldDB" id="A0A5F0K997"/>
<dbReference type="OrthoDB" id="9808669at2"/>
<reference evidence="7 9" key="1">
    <citation type="submission" date="2018-06" db="EMBL/GenBank/DDBJ databases">
        <title>Occurrence of a novel blaKPC-2- and qnrS2- harbouring IncP6 plasmid from Aeromonas taiwanensis isolates recovered from the river sediments.</title>
        <authorList>
            <person name="Zheng B."/>
            <person name="Yu X."/>
            <person name="Xiao Y."/>
        </authorList>
    </citation>
    <scope>NUCLEOTIDE SEQUENCE [LARGE SCALE GENOMIC DNA]</scope>
    <source>
        <strain evidence="6 8">1713</strain>
        <strain evidence="7 9">198</strain>
    </source>
</reference>
<proteinExistence type="inferred from homology"/>
<evidence type="ECO:0000256" key="1">
    <source>
        <dbReference type="ARBA" id="ARBA00005194"/>
    </source>
</evidence>
<dbReference type="InterPro" id="IPR018201">
    <property type="entry name" value="Ketoacyl_synth_AS"/>
</dbReference>
<evidence type="ECO:0000313" key="6">
    <source>
        <dbReference type="EMBL" id="TFF74306.1"/>
    </source>
</evidence>
<dbReference type="UniPathway" id="UPA00094"/>
<dbReference type="Gene3D" id="3.40.47.10">
    <property type="match status" value="2"/>
</dbReference>
<dbReference type="FunFam" id="3.40.47.10:FF:000018">
    <property type="entry name" value="3-oxoacyl-[acyl-carrier-protein] synthase 2"/>
    <property type="match status" value="1"/>
</dbReference>
<sequence length="408" mass="43376">MKRVVVTGMAGVTAFGQDWVSVRARLQAGRNAVVSMPEWAIYDGLNTRLAAPIPDFVLPAHYPRKKTRAMGRVSALATVATELALAQAGLLDNPVLTDGRTGIAYGSSIGSTDPIRAFGTMLNDKSTASITATTYVQMMSHTAAVNTGLFFGLRGRVIPTSSACTSGSQGIGYAYEAIKHGYQTLMVAGGAEELCPSEAVVFDTLFATSQMNDHPELAPRPFDRDRDGLVIGEGAGTLVLEELEHAQARGATILAELVGFATNCDATHVTQPQQETIRLCMEMALAQAGLQPADIGYISAHGTATERGDIAESHATAAIFGDRTPISSLKSYFGHTLGACGAIEAWLALEMMREGWFAPTINLREPDPACAPLDHVTGSGRALDVEYLMSNNFAFGGINTSLIFKRWS</sequence>
<dbReference type="InterPro" id="IPR014030">
    <property type="entry name" value="Ketoacyl_synth_N"/>
</dbReference>
<dbReference type="EMBL" id="QORK01000028">
    <property type="protein sequence ID" value="TFF78523.1"/>
    <property type="molecule type" value="Genomic_DNA"/>
</dbReference>
<dbReference type="RefSeq" id="WP_134696137.1">
    <property type="nucleotide sequence ID" value="NZ_QORJ01000026.1"/>
</dbReference>
<dbReference type="GO" id="GO:0005829">
    <property type="term" value="C:cytosol"/>
    <property type="evidence" value="ECO:0007669"/>
    <property type="project" value="TreeGrafter"/>
</dbReference>
<dbReference type="SUPFAM" id="SSF53901">
    <property type="entry name" value="Thiolase-like"/>
    <property type="match status" value="2"/>
</dbReference>
<dbReference type="Pfam" id="PF02801">
    <property type="entry name" value="Ketoacyl-synt_C"/>
    <property type="match status" value="1"/>
</dbReference>
<dbReference type="EMBL" id="QORL01000028">
    <property type="protein sequence ID" value="TFF74306.1"/>
    <property type="molecule type" value="Genomic_DNA"/>
</dbReference>
<dbReference type="InterPro" id="IPR000794">
    <property type="entry name" value="Beta-ketoacyl_synthase"/>
</dbReference>
<dbReference type="PROSITE" id="PS52004">
    <property type="entry name" value="KS3_2"/>
    <property type="match status" value="1"/>
</dbReference>
<evidence type="ECO:0000313" key="9">
    <source>
        <dbReference type="Proteomes" id="UP000297914"/>
    </source>
</evidence>
<accession>A0A5F0K997</accession>
<keyword evidence="8" id="KW-1185">Reference proteome</keyword>
<dbReference type="SMART" id="SM00825">
    <property type="entry name" value="PKS_KS"/>
    <property type="match status" value="1"/>
</dbReference>
<evidence type="ECO:0000256" key="2">
    <source>
        <dbReference type="ARBA" id="ARBA00008467"/>
    </source>
</evidence>
<comment type="caution">
    <text evidence="7">The sequence shown here is derived from an EMBL/GenBank/DDBJ whole genome shotgun (WGS) entry which is preliminary data.</text>
</comment>
<comment type="similarity">
    <text evidence="2 4">Belongs to the thiolase-like superfamily. Beta-ketoacyl-ACP synthases family.</text>
</comment>
<dbReference type="Pfam" id="PF00109">
    <property type="entry name" value="ketoacyl-synt"/>
    <property type="match status" value="1"/>
</dbReference>
<evidence type="ECO:0000313" key="7">
    <source>
        <dbReference type="EMBL" id="TFF78523.1"/>
    </source>
</evidence>
<dbReference type="PROSITE" id="PS00606">
    <property type="entry name" value="KS3_1"/>
    <property type="match status" value="1"/>
</dbReference>
<dbReference type="PANTHER" id="PTHR11712:SF325">
    <property type="entry name" value="3-OXOACYL-(ACYL-CARRIER-PROTEIN) SYNTHASE II FABF"/>
    <property type="match status" value="1"/>
</dbReference>